<accession>A0A1F2PN75</accession>
<dbReference type="InterPro" id="IPR027022">
    <property type="entry name" value="ABC_permease_BceB-typ"/>
</dbReference>
<feature type="transmembrane region" description="Helical" evidence="6">
    <location>
        <begin position="59"/>
        <end position="78"/>
    </location>
</feature>
<dbReference type="GO" id="GO:0055085">
    <property type="term" value="P:transmembrane transport"/>
    <property type="evidence" value="ECO:0007669"/>
    <property type="project" value="UniProtKB-UniRule"/>
</dbReference>
<proteinExistence type="inferred from homology"/>
<evidence type="ECO:0000256" key="5">
    <source>
        <dbReference type="ARBA" id="ARBA00023136"/>
    </source>
</evidence>
<keyword evidence="4 6" id="KW-1133">Transmembrane helix</keyword>
<dbReference type="Pfam" id="PF02687">
    <property type="entry name" value="FtsX"/>
    <property type="match status" value="1"/>
</dbReference>
<dbReference type="EMBL" id="LKEU01000010">
    <property type="protein sequence ID" value="OFV72274.1"/>
    <property type="molecule type" value="Genomic_DNA"/>
</dbReference>
<protein>
    <submittedName>
        <fullName evidence="8">Bacitracin export permease protein BceB</fullName>
    </submittedName>
</protein>
<dbReference type="STRING" id="52694.ACWI_01850"/>
<dbReference type="AlphaFoldDB" id="A0A1F2PN75"/>
<feature type="transmembrane region" description="Helical" evidence="6">
    <location>
        <begin position="593"/>
        <end position="615"/>
    </location>
</feature>
<evidence type="ECO:0000256" key="1">
    <source>
        <dbReference type="ARBA" id="ARBA00004651"/>
    </source>
</evidence>
<dbReference type="GO" id="GO:0005886">
    <property type="term" value="C:plasma membrane"/>
    <property type="evidence" value="ECO:0007669"/>
    <property type="project" value="UniProtKB-SubCell"/>
</dbReference>
<feature type="transmembrane region" description="Helical" evidence="6">
    <location>
        <begin position="199"/>
        <end position="221"/>
    </location>
</feature>
<feature type="domain" description="ABC3 transporter permease C-terminal" evidence="7">
    <location>
        <begin position="63"/>
        <end position="178"/>
    </location>
</feature>
<sequence length="661" mass="74512">MNKFFYPRLALVNLKKNGNTYIPYILTCIGSIIAFYTMVSIHSNKGLDQMPGSINLKTILFLGIIVIGIFAVIFLFYTNSFLIKRRKKELGLYSILGLEKKHIARVLFYETVFVTVISLSLGLIGGILIGKLLFLLLLNIVHFKSPLSFHIDYWGLLITTGVFLVIFGLTLLTNFLQVKLSNPIDLLKGGQHGEKEPKSSWIVTVIGLVSLGAGYGIALSVKTPLEALMLFFVAVVFVIIGTYALFISGSITLLKQLKKNKKFYYQSRNFISVSGMIYRMKQNAVGLANICILSTMVLVTLSTTVSLYVGQEGMRRDFYPMDVSIIGEAGNTDFDEVKALLESEKEKLMVRSSDEISFDLARFRAFQEGSHFLKDMVDDESTDARYYERISNITLIPLDDYNRLTGGNKSLAENEMLIFSVGDNYGQATIVFGDQQYLITEQLEAIPMDFKKTQDMGQTYYLIVKDDAVMEAVYQTMKNDDDPQTTLHALMFNLDGDEDTLNTFSANLRTAVTQSNPDINIQNLYEALTELYFFFGGFLFLGVFLGSLFMMATVLIIYFKQISEGYEDSERFEIMEKVGMDKTEVKKTIRKQILMVFFLPLAGAIVHVAFAFPVITKMLAAFRLTNVTLIFLCTLAGVVVYALVYTGVYLLTARSYYKMIH</sequence>
<name>A0A1F2PN75_9FIRM</name>
<dbReference type="OrthoDB" id="9781780at2"/>
<evidence type="ECO:0000313" key="8">
    <source>
        <dbReference type="EMBL" id="OFV72274.1"/>
    </source>
</evidence>
<dbReference type="Proteomes" id="UP000176244">
    <property type="component" value="Unassembled WGS sequence"/>
</dbReference>
<feature type="transmembrane region" description="Helical" evidence="6">
    <location>
        <begin position="21"/>
        <end position="39"/>
    </location>
</feature>
<keyword evidence="6" id="KW-0813">Transport</keyword>
<comment type="caution">
    <text evidence="8">The sequence shown here is derived from an EMBL/GenBank/DDBJ whole genome shotgun (WGS) entry which is preliminary data.</text>
</comment>
<feature type="transmembrane region" description="Helical" evidence="6">
    <location>
        <begin position="531"/>
        <end position="559"/>
    </location>
</feature>
<feature type="transmembrane region" description="Helical" evidence="6">
    <location>
        <begin position="108"/>
        <end position="141"/>
    </location>
</feature>
<dbReference type="PIRSF" id="PIRSF018968">
    <property type="entry name" value="ABC_permease_BceB"/>
    <property type="match status" value="1"/>
</dbReference>
<keyword evidence="3 6" id="KW-0812">Transmembrane</keyword>
<evidence type="ECO:0000313" key="9">
    <source>
        <dbReference type="Proteomes" id="UP000176244"/>
    </source>
</evidence>
<evidence type="ECO:0000256" key="2">
    <source>
        <dbReference type="ARBA" id="ARBA00022475"/>
    </source>
</evidence>
<keyword evidence="5 6" id="KW-0472">Membrane</keyword>
<evidence type="ECO:0000259" key="7">
    <source>
        <dbReference type="Pfam" id="PF02687"/>
    </source>
</evidence>
<feature type="transmembrane region" description="Helical" evidence="6">
    <location>
        <begin position="284"/>
        <end position="309"/>
    </location>
</feature>
<organism evidence="8 9">
    <name type="scientific">Acetobacterium wieringae</name>
    <dbReference type="NCBI Taxonomy" id="52694"/>
    <lineage>
        <taxon>Bacteria</taxon>
        <taxon>Bacillati</taxon>
        <taxon>Bacillota</taxon>
        <taxon>Clostridia</taxon>
        <taxon>Eubacteriales</taxon>
        <taxon>Eubacteriaceae</taxon>
        <taxon>Acetobacterium</taxon>
    </lineage>
</organism>
<evidence type="ECO:0000256" key="6">
    <source>
        <dbReference type="PIRNR" id="PIRNR018968"/>
    </source>
</evidence>
<dbReference type="PANTHER" id="PTHR46795:SF3">
    <property type="entry name" value="ABC TRANSPORTER PERMEASE"/>
    <property type="match status" value="1"/>
</dbReference>
<feature type="transmembrane region" description="Helical" evidence="6">
    <location>
        <begin position="627"/>
        <end position="651"/>
    </location>
</feature>
<reference evidence="8 9" key="1">
    <citation type="submission" date="2015-09" db="EMBL/GenBank/DDBJ databases">
        <title>Genome sequence of Acetobacterium wieringae DSM 1911.</title>
        <authorList>
            <person name="Poehlein A."/>
            <person name="Bengelsdorf F.R."/>
            <person name="Schiel-Bengelsdorf B."/>
            <person name="Duerre P."/>
            <person name="Daniel R."/>
        </authorList>
    </citation>
    <scope>NUCLEOTIDE SEQUENCE [LARGE SCALE GENOMIC DNA]</scope>
    <source>
        <strain evidence="8 9">DSM 1911</strain>
    </source>
</reference>
<dbReference type="InterPro" id="IPR003838">
    <property type="entry name" value="ABC3_permease_C"/>
</dbReference>
<evidence type="ECO:0000256" key="3">
    <source>
        <dbReference type="ARBA" id="ARBA00022692"/>
    </source>
</evidence>
<dbReference type="InterPro" id="IPR052536">
    <property type="entry name" value="ABC-4_Integral_Memb_Prot"/>
</dbReference>
<evidence type="ECO:0000256" key="4">
    <source>
        <dbReference type="ARBA" id="ARBA00022989"/>
    </source>
</evidence>
<feature type="transmembrane region" description="Helical" evidence="6">
    <location>
        <begin position="153"/>
        <end position="178"/>
    </location>
</feature>
<keyword evidence="2 6" id="KW-1003">Cell membrane</keyword>
<feature type="transmembrane region" description="Helical" evidence="6">
    <location>
        <begin position="227"/>
        <end position="254"/>
    </location>
</feature>
<dbReference type="RefSeq" id="WP_070369558.1">
    <property type="nucleotide sequence ID" value="NZ_LKEU01000010.1"/>
</dbReference>
<gene>
    <name evidence="8" type="primary">bceB</name>
    <name evidence="8" type="ORF">ACWI_01850</name>
</gene>
<comment type="similarity">
    <text evidence="6">Belongs to the ABC-4 integral membrane protein family.</text>
</comment>
<dbReference type="PANTHER" id="PTHR46795">
    <property type="entry name" value="ABC TRANSPORTER PERMEASE-RELATED-RELATED"/>
    <property type="match status" value="1"/>
</dbReference>
<comment type="subcellular location">
    <subcellularLocation>
        <location evidence="1 6">Cell membrane</location>
        <topology evidence="1 6">Multi-pass membrane protein</topology>
    </subcellularLocation>
</comment>